<gene>
    <name evidence="13" type="ORF">KUDE01_016260</name>
</gene>
<keyword evidence="4" id="KW-0479">Metal-binding</keyword>
<protein>
    <recommendedName>
        <fullName evidence="2">RBR-type E3 ubiquitin transferase</fullName>
        <ecNumber evidence="2">2.3.2.31</ecNumber>
    </recommendedName>
</protein>
<dbReference type="AlphaFoldDB" id="A0AAD9C951"/>
<keyword evidence="14" id="KW-1185">Reference proteome</keyword>
<dbReference type="Proteomes" id="UP001228049">
    <property type="component" value="Unassembled WGS sequence"/>
</dbReference>
<feature type="domain" description="RING-type" evidence="12">
    <location>
        <begin position="286"/>
        <end position="462"/>
    </location>
</feature>
<keyword evidence="6 9" id="KW-0863">Zinc-finger</keyword>
<sequence>MNADIEEQEDELLALESIFDSEEFVRDESKFAGEIRACVELPAGFNVLLKEGDTLRHWLTHTQLSAVSDQLTDLYQSTGGAVVLFSWVQFLKEDALKFLDIHTLLELPSDEHSPQEPLNAALLEPKNNQPNPKSGPTEDPLCNVSDSCKPDLSARSLEEENPRVFLTDGHDHSNQISSDASEAKQISEFTADHQNDLSSAAGKLKHGQEEFLNEGDVSASLLLSSSSSDPLDQSEQGAASLPPHSSESSQNEDQTLSGLSLTPSQTLLSQLLIHNAAQKQKMFATTVFDCGVCFEGWLGSDCVQLPECGHIFCRACLGKFCKLQIKEGNVRGVTCPDADCPATPTPAQVRSLVGEELFDRYDRLLLQSTLDCMGDVVYCPRTSCGSAVIVEKSSRAAQCSVCGFAFCVSCRKTYHGTEECRAKKSTKTQKYSWALQTCHSHKKFCGVVFTEENTVNLVASNWYVDGKCWWLNYATDDKISKAIRRFEEPGPGYPTYESDTDSEPVAQKTRGVIPQNAATLPFIPPPCFTANSQDQQHLNDISWNTRRLGSVASDGRDQGGRGHFTQLMGPTTPRNEHVFRPTFRVGGDSGPIPCTAAELHGLLLLENIKQQVNQLAGTLNILMAKVGSGLHAPTYEMPEEFQFPLDSDGELERFEEWLRNPLNERMKTDLVSDFALLCWRVDTKRVVWNILARMITCTVARRINWKGVNGKRAFSKMAMKIVLF</sequence>
<dbReference type="GO" id="GO:0016567">
    <property type="term" value="P:protein ubiquitination"/>
    <property type="evidence" value="ECO:0007669"/>
    <property type="project" value="InterPro"/>
</dbReference>
<feature type="region of interest" description="Disordered" evidence="10">
    <location>
        <begin position="552"/>
        <end position="576"/>
    </location>
</feature>
<dbReference type="GO" id="GO:0061630">
    <property type="term" value="F:ubiquitin protein ligase activity"/>
    <property type="evidence" value="ECO:0007669"/>
    <property type="project" value="UniProtKB-EC"/>
</dbReference>
<proteinExistence type="predicted"/>
<dbReference type="InterPro" id="IPR031128">
    <property type="entry name" value="RNF14_RING-HC_Zfn"/>
</dbReference>
<dbReference type="CDD" id="cd16628">
    <property type="entry name" value="RING-HC_RBR_RNF14"/>
    <property type="match status" value="1"/>
</dbReference>
<dbReference type="SMART" id="SM00184">
    <property type="entry name" value="RING"/>
    <property type="match status" value="1"/>
</dbReference>
<evidence type="ECO:0000256" key="6">
    <source>
        <dbReference type="ARBA" id="ARBA00022771"/>
    </source>
</evidence>
<dbReference type="InterPro" id="IPR013083">
    <property type="entry name" value="Znf_RING/FYVE/PHD"/>
</dbReference>
<evidence type="ECO:0000256" key="4">
    <source>
        <dbReference type="ARBA" id="ARBA00022723"/>
    </source>
</evidence>
<comment type="caution">
    <text evidence="13">The sequence shown here is derived from an EMBL/GenBank/DDBJ whole genome shotgun (WGS) entry which is preliminary data.</text>
</comment>
<dbReference type="InterPro" id="IPR002867">
    <property type="entry name" value="IBR_dom"/>
</dbReference>
<evidence type="ECO:0000256" key="1">
    <source>
        <dbReference type="ARBA" id="ARBA00001798"/>
    </source>
</evidence>
<dbReference type="InterPro" id="IPR044066">
    <property type="entry name" value="TRIAD_supradom"/>
</dbReference>
<evidence type="ECO:0000256" key="9">
    <source>
        <dbReference type="PROSITE-ProRule" id="PRU00175"/>
    </source>
</evidence>
<dbReference type="Gene3D" id="2.20.25.20">
    <property type="match status" value="1"/>
</dbReference>
<dbReference type="InterPro" id="IPR001841">
    <property type="entry name" value="Znf_RING"/>
</dbReference>
<feature type="compositionally biased region" description="Polar residues" evidence="10">
    <location>
        <begin position="229"/>
        <end position="253"/>
    </location>
</feature>
<dbReference type="FunFam" id="3.30.40.10:FF:000358">
    <property type="entry name" value="RBR-type E3 ubiquitin transferase"/>
    <property type="match status" value="1"/>
</dbReference>
<evidence type="ECO:0000256" key="7">
    <source>
        <dbReference type="ARBA" id="ARBA00022786"/>
    </source>
</evidence>
<evidence type="ECO:0000313" key="13">
    <source>
        <dbReference type="EMBL" id="KAK1896717.1"/>
    </source>
</evidence>
<evidence type="ECO:0000256" key="3">
    <source>
        <dbReference type="ARBA" id="ARBA00022679"/>
    </source>
</evidence>
<accession>A0AAD9C951</accession>
<comment type="catalytic activity">
    <reaction evidence="1">
        <text>[E2 ubiquitin-conjugating enzyme]-S-ubiquitinyl-L-cysteine + [acceptor protein]-L-lysine = [E2 ubiquitin-conjugating enzyme]-L-cysteine + [acceptor protein]-N(6)-ubiquitinyl-L-lysine.</text>
        <dbReference type="EC" id="2.3.2.31"/>
    </reaction>
</comment>
<dbReference type="EC" id="2.3.2.31" evidence="2"/>
<dbReference type="PROSITE" id="PS51873">
    <property type="entry name" value="TRIAD"/>
    <property type="match status" value="1"/>
</dbReference>
<feature type="region of interest" description="Disordered" evidence="10">
    <location>
        <begin position="122"/>
        <end position="143"/>
    </location>
</feature>
<keyword evidence="5" id="KW-0677">Repeat</keyword>
<evidence type="ECO:0000259" key="11">
    <source>
        <dbReference type="PROSITE" id="PS50089"/>
    </source>
</evidence>
<reference evidence="13" key="1">
    <citation type="submission" date="2023-04" db="EMBL/GenBank/DDBJ databases">
        <title>Chromosome-level genome of Chaenocephalus aceratus.</title>
        <authorList>
            <person name="Park H."/>
        </authorList>
    </citation>
    <scope>NUCLEOTIDE SEQUENCE</scope>
    <source>
        <strain evidence="13">DE</strain>
        <tissue evidence="13">Muscle</tissue>
    </source>
</reference>
<dbReference type="CDD" id="cd23820">
    <property type="entry name" value="RWD_RNF14"/>
    <property type="match status" value="1"/>
</dbReference>
<evidence type="ECO:0000256" key="5">
    <source>
        <dbReference type="ARBA" id="ARBA00022737"/>
    </source>
</evidence>
<feature type="domain" description="RING-type" evidence="11">
    <location>
        <begin position="290"/>
        <end position="336"/>
    </location>
</feature>
<keyword evidence="3" id="KW-0808">Transferase</keyword>
<dbReference type="Gene3D" id="3.30.40.10">
    <property type="entry name" value="Zinc/RING finger domain, C3HC4 (zinc finger)"/>
    <property type="match status" value="1"/>
</dbReference>
<organism evidence="13 14">
    <name type="scientific">Dissostichus eleginoides</name>
    <name type="common">Patagonian toothfish</name>
    <name type="synonym">Dissostichus amissus</name>
    <dbReference type="NCBI Taxonomy" id="100907"/>
    <lineage>
        <taxon>Eukaryota</taxon>
        <taxon>Metazoa</taxon>
        <taxon>Chordata</taxon>
        <taxon>Craniata</taxon>
        <taxon>Vertebrata</taxon>
        <taxon>Euteleostomi</taxon>
        <taxon>Actinopterygii</taxon>
        <taxon>Neopterygii</taxon>
        <taxon>Teleostei</taxon>
        <taxon>Neoteleostei</taxon>
        <taxon>Acanthomorphata</taxon>
        <taxon>Eupercaria</taxon>
        <taxon>Perciformes</taxon>
        <taxon>Notothenioidei</taxon>
        <taxon>Nototheniidae</taxon>
        <taxon>Dissostichus</taxon>
    </lineage>
</organism>
<dbReference type="InterPro" id="IPR031127">
    <property type="entry name" value="E3_UB_ligase_RBR"/>
</dbReference>
<dbReference type="SMART" id="SM00647">
    <property type="entry name" value="IBR"/>
    <property type="match status" value="1"/>
</dbReference>
<evidence type="ECO:0000313" key="14">
    <source>
        <dbReference type="Proteomes" id="UP001228049"/>
    </source>
</evidence>
<evidence type="ECO:0000256" key="8">
    <source>
        <dbReference type="ARBA" id="ARBA00022833"/>
    </source>
</evidence>
<evidence type="ECO:0000256" key="2">
    <source>
        <dbReference type="ARBA" id="ARBA00012251"/>
    </source>
</evidence>
<dbReference type="GO" id="GO:0008270">
    <property type="term" value="F:zinc ion binding"/>
    <property type="evidence" value="ECO:0007669"/>
    <property type="project" value="UniProtKB-KW"/>
</dbReference>
<dbReference type="EMBL" id="JASDAP010000009">
    <property type="protein sequence ID" value="KAK1896717.1"/>
    <property type="molecule type" value="Genomic_DNA"/>
</dbReference>
<dbReference type="SUPFAM" id="SSF57850">
    <property type="entry name" value="RING/U-box"/>
    <property type="match status" value="2"/>
</dbReference>
<dbReference type="InterPro" id="IPR016135">
    <property type="entry name" value="UBQ-conjugating_enzyme/RWD"/>
</dbReference>
<dbReference type="PROSITE" id="PS00518">
    <property type="entry name" value="ZF_RING_1"/>
    <property type="match status" value="1"/>
</dbReference>
<feature type="non-terminal residue" evidence="13">
    <location>
        <position position="1"/>
    </location>
</feature>
<dbReference type="CDD" id="cd20341">
    <property type="entry name" value="BRcat_RBR_RNF14"/>
    <property type="match status" value="1"/>
</dbReference>
<dbReference type="PROSITE" id="PS50089">
    <property type="entry name" value="ZF_RING_2"/>
    <property type="match status" value="1"/>
</dbReference>
<keyword evidence="8" id="KW-0862">Zinc</keyword>
<dbReference type="PANTHER" id="PTHR11685">
    <property type="entry name" value="RBR FAMILY RING FINGER AND IBR DOMAIN-CONTAINING"/>
    <property type="match status" value="1"/>
</dbReference>
<dbReference type="Pfam" id="PF01485">
    <property type="entry name" value="IBR"/>
    <property type="match status" value="1"/>
</dbReference>
<dbReference type="SUPFAM" id="SSF54495">
    <property type="entry name" value="UBC-like"/>
    <property type="match status" value="1"/>
</dbReference>
<evidence type="ECO:0000259" key="12">
    <source>
        <dbReference type="PROSITE" id="PS51873"/>
    </source>
</evidence>
<dbReference type="InterPro" id="IPR017907">
    <property type="entry name" value="Znf_RING_CS"/>
</dbReference>
<name>A0AAD9C951_DISEL</name>
<evidence type="ECO:0000256" key="10">
    <source>
        <dbReference type="SAM" id="MobiDB-lite"/>
    </source>
</evidence>
<keyword evidence="7" id="KW-0833">Ubl conjugation pathway</keyword>
<feature type="region of interest" description="Disordered" evidence="10">
    <location>
        <begin position="222"/>
        <end position="257"/>
    </location>
</feature>